<evidence type="ECO:0000256" key="6">
    <source>
        <dbReference type="RuleBase" id="RU363032"/>
    </source>
</evidence>
<evidence type="ECO:0000256" key="4">
    <source>
        <dbReference type="ARBA" id="ARBA00022989"/>
    </source>
</evidence>
<dbReference type="PANTHER" id="PTHR30177">
    <property type="entry name" value="GLYCINE BETAINE/L-PROLINE TRANSPORT SYSTEM PERMEASE PROTEIN PROW"/>
    <property type="match status" value="1"/>
</dbReference>
<evidence type="ECO:0000313" key="9">
    <source>
        <dbReference type="Proteomes" id="UP000196877"/>
    </source>
</evidence>
<name>A0ABN5AJI4_9BACI</name>
<dbReference type="Proteomes" id="UP000196877">
    <property type="component" value="Chromosome"/>
</dbReference>
<comment type="subcellular location">
    <subcellularLocation>
        <location evidence="6">Cell membrane</location>
        <topology evidence="6">Multi-pass membrane protein</topology>
    </subcellularLocation>
    <subcellularLocation>
        <location evidence="1">Membrane</location>
        <topology evidence="1">Multi-pass membrane protein</topology>
    </subcellularLocation>
</comment>
<evidence type="ECO:0000313" key="8">
    <source>
        <dbReference type="EMBL" id="ASB90362.1"/>
    </source>
</evidence>
<dbReference type="SUPFAM" id="SSF161098">
    <property type="entry name" value="MetI-like"/>
    <property type="match status" value="1"/>
</dbReference>
<gene>
    <name evidence="8" type="ORF">S101395_03856</name>
</gene>
<feature type="transmembrane region" description="Helical" evidence="6">
    <location>
        <begin position="186"/>
        <end position="205"/>
    </location>
</feature>
<comment type="similarity">
    <text evidence="6">Belongs to the binding-protein-dependent transport system permease family.</text>
</comment>
<keyword evidence="4 6" id="KW-1133">Transmembrane helix</keyword>
<dbReference type="InterPro" id="IPR051204">
    <property type="entry name" value="ABC_transp_perm/SBD"/>
</dbReference>
<dbReference type="Pfam" id="PF00528">
    <property type="entry name" value="BPD_transp_1"/>
    <property type="match status" value="1"/>
</dbReference>
<accession>A0ABN5AJI4</accession>
<keyword evidence="3 6" id="KW-0812">Transmembrane</keyword>
<feature type="transmembrane region" description="Helical" evidence="6">
    <location>
        <begin position="30"/>
        <end position="51"/>
    </location>
</feature>
<proteinExistence type="inferred from homology"/>
<reference evidence="8 9" key="1">
    <citation type="submission" date="2017-06" db="EMBL/GenBank/DDBJ databases">
        <title>Genome sequence of Bacillus sonorensis strain SRCM101395.</title>
        <authorList>
            <person name="Cho S.H."/>
        </authorList>
    </citation>
    <scope>NUCLEOTIDE SEQUENCE [LARGE SCALE GENOMIC DNA]</scope>
    <source>
        <strain evidence="8 9">SRCM101395</strain>
    </source>
</reference>
<evidence type="ECO:0000256" key="3">
    <source>
        <dbReference type="ARBA" id="ARBA00022692"/>
    </source>
</evidence>
<dbReference type="Gene3D" id="1.10.3720.10">
    <property type="entry name" value="MetI-like"/>
    <property type="match status" value="1"/>
</dbReference>
<dbReference type="InterPro" id="IPR000515">
    <property type="entry name" value="MetI-like"/>
</dbReference>
<dbReference type="CDD" id="cd06261">
    <property type="entry name" value="TM_PBP2"/>
    <property type="match status" value="1"/>
</dbReference>
<feature type="domain" description="ABC transmembrane type-1" evidence="7">
    <location>
        <begin position="26"/>
        <end position="205"/>
    </location>
</feature>
<dbReference type="EMBL" id="CP021920">
    <property type="protein sequence ID" value="ASB90362.1"/>
    <property type="molecule type" value="Genomic_DNA"/>
</dbReference>
<feature type="transmembrane region" description="Helical" evidence="6">
    <location>
        <begin position="140"/>
        <end position="166"/>
    </location>
</feature>
<keyword evidence="2 6" id="KW-0813">Transport</keyword>
<keyword evidence="5 6" id="KW-0472">Membrane</keyword>
<sequence>MGRGVLHLVEALDFLRANGAELLDKTWEHFYISLIALLLGIIAAVPLGVLLTRMKKGAGIAIAVVNIIQTLPSLAILAFFIPLLGVGKVPAIAALFFYSVLPILRNTYTGIKSVNRNLLESGKGIGMTAWEQIRLVELPLAVPVIMAGIRTSAIYLIGWATLASFIGGGGLGDYIFIGLNLYQPEYIIGGAVPVTLLAIVTDAVLHQAERKVTPDGLKGLKEVS</sequence>
<organism evidence="8 9">
    <name type="scientific">Bacillus sonorensis</name>
    <dbReference type="NCBI Taxonomy" id="119858"/>
    <lineage>
        <taxon>Bacteria</taxon>
        <taxon>Bacillati</taxon>
        <taxon>Bacillota</taxon>
        <taxon>Bacilli</taxon>
        <taxon>Bacillales</taxon>
        <taxon>Bacillaceae</taxon>
        <taxon>Bacillus</taxon>
    </lineage>
</organism>
<dbReference type="PROSITE" id="PS50928">
    <property type="entry name" value="ABC_TM1"/>
    <property type="match status" value="1"/>
</dbReference>
<dbReference type="PANTHER" id="PTHR30177:SF28">
    <property type="entry name" value="CHOLINE TRANSPORT SYSTEM PERMEASE PROTEIN OPUBB"/>
    <property type="match status" value="1"/>
</dbReference>
<evidence type="ECO:0000256" key="1">
    <source>
        <dbReference type="ARBA" id="ARBA00004141"/>
    </source>
</evidence>
<dbReference type="InterPro" id="IPR035906">
    <property type="entry name" value="MetI-like_sf"/>
</dbReference>
<evidence type="ECO:0000256" key="2">
    <source>
        <dbReference type="ARBA" id="ARBA00022448"/>
    </source>
</evidence>
<feature type="transmembrane region" description="Helical" evidence="6">
    <location>
        <begin position="89"/>
        <end position="108"/>
    </location>
</feature>
<feature type="transmembrane region" description="Helical" evidence="6">
    <location>
        <begin position="58"/>
        <end position="83"/>
    </location>
</feature>
<evidence type="ECO:0000256" key="5">
    <source>
        <dbReference type="ARBA" id="ARBA00023136"/>
    </source>
</evidence>
<keyword evidence="9" id="KW-1185">Reference proteome</keyword>
<protein>
    <submittedName>
        <fullName evidence="8">Choline transport system permease protein OpuBB</fullName>
    </submittedName>
</protein>
<evidence type="ECO:0000259" key="7">
    <source>
        <dbReference type="PROSITE" id="PS50928"/>
    </source>
</evidence>